<evidence type="ECO:0000313" key="1">
    <source>
        <dbReference type="EMBL" id="CAD8187986.1"/>
    </source>
</evidence>
<reference evidence="1" key="1">
    <citation type="submission" date="2021-01" db="EMBL/GenBank/DDBJ databases">
        <authorList>
            <consortium name="Genoscope - CEA"/>
            <person name="William W."/>
        </authorList>
    </citation>
    <scope>NUCLEOTIDE SEQUENCE</scope>
</reference>
<gene>
    <name evidence="1" type="ORF">POCTA_138.1.T0910169</name>
</gene>
<keyword evidence="2" id="KW-1185">Reference proteome</keyword>
<proteinExistence type="predicted"/>
<name>A0A8S1WQJ5_PAROT</name>
<protein>
    <submittedName>
        <fullName evidence="1">Uncharacterized protein</fullName>
    </submittedName>
</protein>
<dbReference type="EMBL" id="CAJJDP010000090">
    <property type="protein sequence ID" value="CAD8187986.1"/>
    <property type="molecule type" value="Genomic_DNA"/>
</dbReference>
<evidence type="ECO:0000313" key="2">
    <source>
        <dbReference type="Proteomes" id="UP000683925"/>
    </source>
</evidence>
<accession>A0A8S1WQJ5</accession>
<comment type="caution">
    <text evidence="1">The sequence shown here is derived from an EMBL/GenBank/DDBJ whole genome shotgun (WGS) entry which is preliminary data.</text>
</comment>
<organism evidence="1 2">
    <name type="scientific">Paramecium octaurelia</name>
    <dbReference type="NCBI Taxonomy" id="43137"/>
    <lineage>
        <taxon>Eukaryota</taxon>
        <taxon>Sar</taxon>
        <taxon>Alveolata</taxon>
        <taxon>Ciliophora</taxon>
        <taxon>Intramacronucleata</taxon>
        <taxon>Oligohymenophorea</taxon>
        <taxon>Peniculida</taxon>
        <taxon>Parameciidae</taxon>
        <taxon>Paramecium</taxon>
    </lineage>
</organism>
<dbReference type="AlphaFoldDB" id="A0A8S1WQJ5"/>
<dbReference type="Proteomes" id="UP000683925">
    <property type="component" value="Unassembled WGS sequence"/>
</dbReference>
<sequence>MLCLDKSLTYKYSEDTDLAISCEYVINNRYIAQRSGDIKCQYCKGNNQGENCEPQGGYIYLLEVDAQVGLQIIVEHVRKGSLPLVVQIYYVIQIYMPAYQDMRVVHKLMGVQKARSWLIINALHANLDVSQDEDGCITCSSEQNRVMKANKCVCMNNTICSYLKSLRIAQHVLGIWTVTQGLLILFNVQQIFMINLAIPFEQCHSRITKLTSIILLKRVKGQKVINVRLAFLQAKGNQLYPIAQLHTLIQGYKNAKEYINHYINSLQQ</sequence>